<dbReference type="EMBL" id="WQKZ01000001">
    <property type="protein sequence ID" value="MVN75653.1"/>
    <property type="molecule type" value="Genomic_DNA"/>
</dbReference>
<reference evidence="3 4" key="1">
    <citation type="submission" date="2019-12" db="EMBL/GenBank/DDBJ databases">
        <title>Hymenobacter sp. HMF4947 Genome sequencing and assembly.</title>
        <authorList>
            <person name="Kang H."/>
            <person name="Cha I."/>
            <person name="Kim H."/>
            <person name="Joh K."/>
        </authorList>
    </citation>
    <scope>NUCLEOTIDE SEQUENCE [LARGE SCALE GENOMIC DNA]</scope>
    <source>
        <strain evidence="3 4">HMF4947</strain>
    </source>
</reference>
<dbReference type="Gene3D" id="3.30.450.20">
    <property type="entry name" value="PAS domain"/>
    <property type="match status" value="3"/>
</dbReference>
<dbReference type="Pfam" id="PF08448">
    <property type="entry name" value="PAS_4"/>
    <property type="match status" value="3"/>
</dbReference>
<keyword evidence="1" id="KW-0175">Coiled coil</keyword>
<keyword evidence="4" id="KW-1185">Reference proteome</keyword>
<proteinExistence type="predicted"/>
<dbReference type="AlphaFoldDB" id="A0A7K1TB96"/>
<accession>A0A7K1TB96</accession>
<evidence type="ECO:0000313" key="4">
    <source>
        <dbReference type="Proteomes" id="UP000441336"/>
    </source>
</evidence>
<gene>
    <name evidence="3" type="ORF">GO988_04870</name>
</gene>
<comment type="caution">
    <text evidence="3">The sequence shown here is derived from an EMBL/GenBank/DDBJ whole genome shotgun (WGS) entry which is preliminary data.</text>
</comment>
<feature type="domain" description="PAC" evidence="2">
    <location>
        <begin position="424"/>
        <end position="479"/>
    </location>
</feature>
<feature type="domain" description="PAC" evidence="2">
    <location>
        <begin position="235"/>
        <end position="288"/>
    </location>
</feature>
<organism evidence="3 4">
    <name type="scientific">Hymenobacter ginkgonis</name>
    <dbReference type="NCBI Taxonomy" id="2682976"/>
    <lineage>
        <taxon>Bacteria</taxon>
        <taxon>Pseudomonadati</taxon>
        <taxon>Bacteroidota</taxon>
        <taxon>Cytophagia</taxon>
        <taxon>Cytophagales</taxon>
        <taxon>Hymenobacteraceae</taxon>
        <taxon>Hymenobacter</taxon>
    </lineage>
</organism>
<dbReference type="PANTHER" id="PTHR44757">
    <property type="entry name" value="DIGUANYLATE CYCLASE DGCP"/>
    <property type="match status" value="1"/>
</dbReference>
<dbReference type="InterPro" id="IPR000700">
    <property type="entry name" value="PAS-assoc_C"/>
</dbReference>
<evidence type="ECO:0000259" key="2">
    <source>
        <dbReference type="PROSITE" id="PS50113"/>
    </source>
</evidence>
<dbReference type="PROSITE" id="PS50113">
    <property type="entry name" value="PAC"/>
    <property type="match status" value="3"/>
</dbReference>
<evidence type="ECO:0000313" key="3">
    <source>
        <dbReference type="EMBL" id="MVN75653.1"/>
    </source>
</evidence>
<dbReference type="SMART" id="SM00091">
    <property type="entry name" value="PAS"/>
    <property type="match status" value="3"/>
</dbReference>
<sequence length="489" mass="54196">MPAVSSDLLPVFSALPGAYLLLSPDLLIEAASDTYLAATLTQRANLLGKFVFDVFPDNPQAPEAHAVRNLKASMAQVLATGQPHQLTLQPYDLPDPARPGQFVARYWQTTNAPVLDEQGRVVHLIHSVIDVTAQVQAADELRASQVREQAAHAEAEHQRGELQRIFEQAPVAIAAYRGPNYVIELANPLVCALWGRTQAQALGTPLFELLPEIVGQGYEQLLDQVRSTGEPHVAKEMPSTIDRHGRRDTVYWNFVYLPLREDDGHITGVMVVATEVSEQVQARQQIQDLNDQLAAANQALHTSNEELLTNQEEVLLVQQLLETRVAERTEQLETALAEAEQQRTNVAQQQRLLNQILGQVPASIATLTGPEHRYSFFNDHYQDLSGGRTQLGQTVAEVFPEVVGQGFVGLLDQVYTTGVPFQGRETPAQLFDPATGRPEPRYVDFIYQPMLSEQNEMQGILAFIIDVTDRVLARQQAESLQAQLSATQR</sequence>
<dbReference type="InterPro" id="IPR052155">
    <property type="entry name" value="Biofilm_reg_signaling"/>
</dbReference>
<dbReference type="InterPro" id="IPR013656">
    <property type="entry name" value="PAS_4"/>
</dbReference>
<name>A0A7K1TB96_9BACT</name>
<protein>
    <submittedName>
        <fullName evidence="3">PAS domain-containing protein</fullName>
    </submittedName>
</protein>
<dbReference type="InterPro" id="IPR035965">
    <property type="entry name" value="PAS-like_dom_sf"/>
</dbReference>
<feature type="coiled-coil region" evidence="1">
    <location>
        <begin position="279"/>
        <end position="352"/>
    </location>
</feature>
<dbReference type="PANTHER" id="PTHR44757:SF2">
    <property type="entry name" value="BIOFILM ARCHITECTURE MAINTENANCE PROTEIN MBAA"/>
    <property type="match status" value="1"/>
</dbReference>
<dbReference type="NCBIfam" id="TIGR00229">
    <property type="entry name" value="sensory_box"/>
    <property type="match status" value="1"/>
</dbReference>
<dbReference type="Proteomes" id="UP000441336">
    <property type="component" value="Unassembled WGS sequence"/>
</dbReference>
<dbReference type="InterPro" id="IPR000014">
    <property type="entry name" value="PAS"/>
</dbReference>
<feature type="domain" description="PAC" evidence="2">
    <location>
        <begin position="89"/>
        <end position="143"/>
    </location>
</feature>
<dbReference type="RefSeq" id="WP_157562375.1">
    <property type="nucleotide sequence ID" value="NZ_WQKZ01000001.1"/>
</dbReference>
<evidence type="ECO:0000256" key="1">
    <source>
        <dbReference type="SAM" id="Coils"/>
    </source>
</evidence>
<dbReference type="SUPFAM" id="SSF55785">
    <property type="entry name" value="PYP-like sensor domain (PAS domain)"/>
    <property type="match status" value="3"/>
</dbReference>